<dbReference type="FunFam" id="1.10.10.1590:FF:000001">
    <property type="entry name" value="NADH-quinone oxidoreductase subunit E"/>
    <property type="match status" value="1"/>
</dbReference>
<evidence type="ECO:0000256" key="7">
    <source>
        <dbReference type="ARBA" id="ARBA00023027"/>
    </source>
</evidence>
<dbReference type="GO" id="GO:0031967">
    <property type="term" value="C:organelle envelope"/>
    <property type="evidence" value="ECO:0007669"/>
    <property type="project" value="UniProtKB-ARBA"/>
</dbReference>
<dbReference type="GO" id="GO:1902494">
    <property type="term" value="C:catalytic complex"/>
    <property type="evidence" value="ECO:0007669"/>
    <property type="project" value="UniProtKB-ARBA"/>
</dbReference>
<dbReference type="GO" id="GO:0098796">
    <property type="term" value="C:membrane protein complex"/>
    <property type="evidence" value="ECO:0007669"/>
    <property type="project" value="UniProtKB-ARBA"/>
</dbReference>
<feature type="compositionally biased region" description="Low complexity" evidence="10">
    <location>
        <begin position="266"/>
        <end position="279"/>
    </location>
</feature>
<keyword evidence="12" id="KW-1185">Reference proteome</keyword>
<comment type="catalytic activity">
    <reaction evidence="9">
        <text>a quinone + NADH + 5 H(+)(in) = a quinol + NAD(+) + 4 H(+)(out)</text>
        <dbReference type="Rhea" id="RHEA:57888"/>
        <dbReference type="ChEBI" id="CHEBI:15378"/>
        <dbReference type="ChEBI" id="CHEBI:24646"/>
        <dbReference type="ChEBI" id="CHEBI:57540"/>
        <dbReference type="ChEBI" id="CHEBI:57945"/>
        <dbReference type="ChEBI" id="CHEBI:132124"/>
    </reaction>
</comment>
<dbReference type="PATRIC" id="fig|1461693.3.peg.80"/>
<dbReference type="InterPro" id="IPR002023">
    <property type="entry name" value="NuoE-like"/>
</dbReference>
<dbReference type="Gene3D" id="1.10.10.1590">
    <property type="entry name" value="NADH-quinone oxidoreductase subunit E"/>
    <property type="match status" value="1"/>
</dbReference>
<reference evidence="11 12" key="1">
    <citation type="submission" date="2013-04" db="EMBL/GenBank/DDBJ databases">
        <title>Shimia sp. 22II-S11-Z10 Genome Sequencing.</title>
        <authorList>
            <person name="Lai Q."/>
            <person name="Li G."/>
            <person name="Shao Z."/>
        </authorList>
    </citation>
    <scope>NUCLEOTIDE SEQUENCE [LARGE SCALE GENOMIC DNA]</scope>
    <source>
        <strain evidence="12">22II-S11-Z10</strain>
    </source>
</reference>
<evidence type="ECO:0000256" key="9">
    <source>
        <dbReference type="ARBA" id="ARBA00047712"/>
    </source>
</evidence>
<sequence>MLRRLHHEQPDSFAFTPANQAWAEAQLTKYPEGRQASAVIPLLWRAQEQEGWLSKPAIETIADMLGMAYIRVLEVATFYFMFQLKPVGTLAHVQICGTTSCMICGAEDLIKVCQDKIADKAHALSADGKFSWEEVECLGACTNAPMVQIGKDFYEDLTPEKLTEILEALAKGDVPVPGPQNGRYGCEPLGGLTALTEVDSGHTQYNGSVQRAVDLGDTVKRIDGTEVPLTTPWNAAGTGDADAAVLEKPAAKPAAAKAEAPKPAPKAETPKAAPKPAAKAKAEDAAQEGTRPTGLEGARDGAGDDLKMIKGVGPALEKLLNELGFYHFDQVAAWTADEVAWVDQNLKGFKGRVSRDGWVDQARVLAEGGQTEFAQRVKKGDVY</sequence>
<gene>
    <name evidence="11" type="ORF">ATO10_00375</name>
</gene>
<dbReference type="SUPFAM" id="SSF52833">
    <property type="entry name" value="Thioredoxin-like"/>
    <property type="match status" value="1"/>
</dbReference>
<keyword evidence="7" id="KW-0520">NAD</keyword>
<keyword evidence="6" id="KW-0411">Iron-sulfur</keyword>
<keyword evidence="4" id="KW-1278">Translocase</keyword>
<evidence type="ECO:0000256" key="6">
    <source>
        <dbReference type="ARBA" id="ARBA00023014"/>
    </source>
</evidence>
<dbReference type="GO" id="GO:0098662">
    <property type="term" value="P:inorganic cation transmembrane transport"/>
    <property type="evidence" value="ECO:0007669"/>
    <property type="project" value="UniProtKB-ARBA"/>
</dbReference>
<dbReference type="NCBIfam" id="NF009040">
    <property type="entry name" value="PRK12373.1"/>
    <property type="match status" value="1"/>
</dbReference>
<evidence type="ECO:0000256" key="8">
    <source>
        <dbReference type="ARBA" id="ARBA00034078"/>
    </source>
</evidence>
<evidence type="ECO:0000256" key="10">
    <source>
        <dbReference type="SAM" id="MobiDB-lite"/>
    </source>
</evidence>
<comment type="caution">
    <text evidence="11">The sequence shown here is derived from an EMBL/GenBank/DDBJ whole genome shotgun (WGS) entry which is preliminary data.</text>
</comment>
<dbReference type="PROSITE" id="PS01099">
    <property type="entry name" value="COMPLEX1_24K"/>
    <property type="match status" value="1"/>
</dbReference>
<dbReference type="PANTHER" id="PTHR10371">
    <property type="entry name" value="NADH DEHYDROGENASE UBIQUINONE FLAVOPROTEIN 2, MITOCHONDRIAL"/>
    <property type="match status" value="1"/>
</dbReference>
<keyword evidence="2" id="KW-0001">2Fe-2S</keyword>
<dbReference type="eggNOG" id="COG3743">
    <property type="taxonomic scope" value="Bacteria"/>
</dbReference>
<feature type="region of interest" description="Disordered" evidence="10">
    <location>
        <begin position="250"/>
        <end position="304"/>
    </location>
</feature>
<name>A0A058ZPM2_9RHOB</name>
<dbReference type="GO" id="GO:0051537">
    <property type="term" value="F:2 iron, 2 sulfur cluster binding"/>
    <property type="evidence" value="ECO:0007669"/>
    <property type="project" value="UniProtKB-KW"/>
</dbReference>
<dbReference type="CDD" id="cd03064">
    <property type="entry name" value="TRX_Fd_NuoE"/>
    <property type="match status" value="1"/>
</dbReference>
<dbReference type="AlphaFoldDB" id="A0A058ZPM2"/>
<proteinExistence type="inferred from homology"/>
<dbReference type="InterPro" id="IPR041921">
    <property type="entry name" value="NuoE_N"/>
</dbReference>
<dbReference type="OrthoDB" id="9807941at2"/>
<keyword evidence="11" id="KW-0560">Oxidoreductase</keyword>
<evidence type="ECO:0000313" key="12">
    <source>
        <dbReference type="Proteomes" id="UP000024836"/>
    </source>
</evidence>
<accession>A0A058ZPM2</accession>
<dbReference type="Pfam" id="PF01257">
    <property type="entry name" value="2Fe-2S_thioredx"/>
    <property type="match status" value="1"/>
</dbReference>
<dbReference type="GO" id="GO:0031090">
    <property type="term" value="C:organelle membrane"/>
    <property type="evidence" value="ECO:0007669"/>
    <property type="project" value="UniProtKB-ARBA"/>
</dbReference>
<dbReference type="GO" id="GO:0022804">
    <property type="term" value="F:active transmembrane transporter activity"/>
    <property type="evidence" value="ECO:0007669"/>
    <property type="project" value="UniProtKB-ARBA"/>
</dbReference>
<dbReference type="STRING" id="1461693.ATO10_00375"/>
<dbReference type="EMBL" id="AQQY01000001">
    <property type="protein sequence ID" value="KCV83170.1"/>
    <property type="molecule type" value="Genomic_DNA"/>
</dbReference>
<dbReference type="PANTHER" id="PTHR10371:SF3">
    <property type="entry name" value="NADH DEHYDROGENASE [UBIQUINONE] FLAVOPROTEIN 2, MITOCHONDRIAL"/>
    <property type="match status" value="1"/>
</dbReference>
<comment type="cofactor">
    <cofactor evidence="8">
        <name>[2Fe-2S] cluster</name>
        <dbReference type="ChEBI" id="CHEBI:190135"/>
    </cofactor>
</comment>
<evidence type="ECO:0000256" key="5">
    <source>
        <dbReference type="ARBA" id="ARBA00023004"/>
    </source>
</evidence>
<dbReference type="EC" id="1.6.5.3" evidence="11"/>
<evidence type="ECO:0000256" key="2">
    <source>
        <dbReference type="ARBA" id="ARBA00022714"/>
    </source>
</evidence>
<dbReference type="eggNOG" id="COG1905">
    <property type="taxonomic scope" value="Bacteria"/>
</dbReference>
<dbReference type="GO" id="GO:0022890">
    <property type="term" value="F:inorganic cation transmembrane transporter activity"/>
    <property type="evidence" value="ECO:0007669"/>
    <property type="project" value="UniProtKB-ARBA"/>
</dbReference>
<dbReference type="FunFam" id="3.40.30.10:FF:000022">
    <property type="entry name" value="NADH dehydrogenase flavoprotein 2, mitochondrial"/>
    <property type="match status" value="1"/>
</dbReference>
<dbReference type="NCBIfam" id="TIGR01958">
    <property type="entry name" value="nuoE_fam"/>
    <property type="match status" value="1"/>
</dbReference>
<organism evidence="11 12">
    <name type="scientific">Actibacterium atlanticum</name>
    <dbReference type="NCBI Taxonomy" id="1461693"/>
    <lineage>
        <taxon>Bacteria</taxon>
        <taxon>Pseudomonadati</taxon>
        <taxon>Pseudomonadota</taxon>
        <taxon>Alphaproteobacteria</taxon>
        <taxon>Rhodobacterales</taxon>
        <taxon>Roseobacteraceae</taxon>
        <taxon>Actibacterium</taxon>
    </lineage>
</organism>
<evidence type="ECO:0000256" key="3">
    <source>
        <dbReference type="ARBA" id="ARBA00022723"/>
    </source>
</evidence>
<evidence type="ECO:0000313" key="11">
    <source>
        <dbReference type="EMBL" id="KCV83170.1"/>
    </source>
</evidence>
<evidence type="ECO:0000256" key="4">
    <source>
        <dbReference type="ARBA" id="ARBA00022967"/>
    </source>
</evidence>
<dbReference type="Proteomes" id="UP000024836">
    <property type="component" value="Unassembled WGS sequence"/>
</dbReference>
<protein>
    <submittedName>
        <fullName evidence="11">NADH dehydrogenase subunit E</fullName>
        <ecNumber evidence="11">1.6.5.3</ecNumber>
    </submittedName>
</protein>
<dbReference type="NCBIfam" id="NF005724">
    <property type="entry name" value="PRK07539.1-4"/>
    <property type="match status" value="1"/>
</dbReference>
<dbReference type="InterPro" id="IPR042128">
    <property type="entry name" value="NuoE_dom"/>
</dbReference>
<comment type="similarity">
    <text evidence="1">Belongs to the complex I 24 kDa subunit family.</text>
</comment>
<dbReference type="GO" id="GO:0046872">
    <property type="term" value="F:metal ion binding"/>
    <property type="evidence" value="ECO:0007669"/>
    <property type="project" value="UniProtKB-KW"/>
</dbReference>
<dbReference type="GO" id="GO:0008324">
    <property type="term" value="F:monoatomic cation transmembrane transporter activity"/>
    <property type="evidence" value="ECO:0007669"/>
    <property type="project" value="UniProtKB-ARBA"/>
</dbReference>
<dbReference type="GO" id="GO:0003954">
    <property type="term" value="F:NADH dehydrogenase activity"/>
    <property type="evidence" value="ECO:0007669"/>
    <property type="project" value="TreeGrafter"/>
</dbReference>
<dbReference type="Gene3D" id="1.10.150.20">
    <property type="entry name" value="5' to 3' exonuclease, C-terminal subdomain"/>
    <property type="match status" value="1"/>
</dbReference>
<keyword evidence="5" id="KW-0408">Iron</keyword>
<keyword evidence="3" id="KW-0479">Metal-binding</keyword>
<evidence type="ECO:0000256" key="1">
    <source>
        <dbReference type="ARBA" id="ARBA00010643"/>
    </source>
</evidence>
<dbReference type="Gene3D" id="3.40.30.10">
    <property type="entry name" value="Glutaredoxin"/>
    <property type="match status" value="1"/>
</dbReference>
<dbReference type="InterPro" id="IPR036249">
    <property type="entry name" value="Thioredoxin-like_sf"/>
</dbReference>
<dbReference type="RefSeq" id="WP_035246655.1">
    <property type="nucleotide sequence ID" value="NZ_AQQY01000001.1"/>
</dbReference>